<feature type="domain" description="PIN" evidence="1">
    <location>
        <begin position="2"/>
        <end position="51"/>
    </location>
</feature>
<protein>
    <recommendedName>
        <fullName evidence="1">PIN domain-containing protein</fullName>
    </recommendedName>
</protein>
<dbReference type="Pfam" id="PF13470">
    <property type="entry name" value="PIN_3"/>
    <property type="match status" value="1"/>
</dbReference>
<reference evidence="3" key="1">
    <citation type="submission" date="2019-02" db="EMBL/GenBank/DDBJ databases">
        <authorList>
            <person name="Gruber-Vodicka R. H."/>
            <person name="Seah K. B. B."/>
        </authorList>
    </citation>
    <scope>NUCLEOTIDE SEQUENCE</scope>
    <source>
        <strain evidence="3">BECK_BY19</strain>
        <strain evidence="2">BECK_BY8</strain>
    </source>
</reference>
<dbReference type="EMBL" id="CAADGD010000020">
    <property type="protein sequence ID" value="VFK69834.1"/>
    <property type="molecule type" value="Genomic_DNA"/>
</dbReference>
<dbReference type="InterPro" id="IPR029060">
    <property type="entry name" value="PIN-like_dom_sf"/>
</dbReference>
<proteinExistence type="predicted"/>
<dbReference type="AlphaFoldDB" id="A0A451AUW5"/>
<evidence type="ECO:0000259" key="1">
    <source>
        <dbReference type="Pfam" id="PF13470"/>
    </source>
</evidence>
<dbReference type="SUPFAM" id="SSF88723">
    <property type="entry name" value="PIN domain-like"/>
    <property type="match status" value="1"/>
</dbReference>
<gene>
    <name evidence="2" type="ORF">BECKUNK1418G_GA0071005_101238</name>
    <name evidence="3" type="ORF">BECKUNK1418H_GA0071006_10204</name>
</gene>
<evidence type="ECO:0000313" key="2">
    <source>
        <dbReference type="EMBL" id="VFK60676.1"/>
    </source>
</evidence>
<dbReference type="EMBL" id="CAADFZ010000012">
    <property type="protein sequence ID" value="VFK60676.1"/>
    <property type="molecule type" value="Genomic_DNA"/>
</dbReference>
<evidence type="ECO:0000313" key="3">
    <source>
        <dbReference type="EMBL" id="VFK69834.1"/>
    </source>
</evidence>
<dbReference type="InterPro" id="IPR002716">
    <property type="entry name" value="PIN_dom"/>
</dbReference>
<name>A0A451AUW5_9GAMM</name>
<organism evidence="3">
    <name type="scientific">Candidatus Kentrum sp. UNK</name>
    <dbReference type="NCBI Taxonomy" id="2126344"/>
    <lineage>
        <taxon>Bacteria</taxon>
        <taxon>Pseudomonadati</taxon>
        <taxon>Pseudomonadota</taxon>
        <taxon>Gammaproteobacteria</taxon>
        <taxon>Candidatus Kentrum</taxon>
    </lineage>
</organism>
<sequence>MKVLLDTNVILDIALDRKPFVEYATLFFKIARQRMISLFMTATTVIRLYRKCSAISCRSVGYGPTPPDFR</sequence>
<accession>A0A451AUW5</accession>